<dbReference type="InterPro" id="IPR043461">
    <property type="entry name" value="LpxH-like"/>
</dbReference>
<dbReference type="InterPro" id="IPR004843">
    <property type="entry name" value="Calcineurin-like_PHP"/>
</dbReference>
<proteinExistence type="predicted"/>
<keyword evidence="8" id="KW-1185">Reference proteome</keyword>
<evidence type="ECO:0000256" key="1">
    <source>
        <dbReference type="ARBA" id="ARBA00022475"/>
    </source>
</evidence>
<feature type="domain" description="Calcineurin-like phosphoesterase" evidence="6">
    <location>
        <begin position="7"/>
        <end position="207"/>
    </location>
</feature>
<dbReference type="PANTHER" id="PTHR34990">
    <property type="entry name" value="UDP-2,3-DIACYLGLUCOSAMINE HYDROLASE-RELATED"/>
    <property type="match status" value="1"/>
</dbReference>
<keyword evidence="3" id="KW-0479">Metal-binding</keyword>
<evidence type="ECO:0000256" key="4">
    <source>
        <dbReference type="ARBA" id="ARBA00023136"/>
    </source>
</evidence>
<protein>
    <submittedName>
        <fullName evidence="7">UDP-2,3-diacylglucosamine diphosphatase</fullName>
    </submittedName>
</protein>
<gene>
    <name evidence="7" type="ORF">HHX48_16240</name>
</gene>
<evidence type="ECO:0000256" key="2">
    <source>
        <dbReference type="ARBA" id="ARBA00022519"/>
    </source>
</evidence>
<sequence>MSHRHYKTLWMSDLHLGNRDCKAEHLLNFLNNVSVDTLYLVGDIIDMWEMTRQFRWPDAHNQVVKKILSLSESGTRVIYLPGNHDAPVQSYTGMALGDIEIARHCIHTTAAGKRYVVLHGDQFDDEVTLGQFHAWLGDKAYDLLLFVNRWYNRYRVWRKREYWSLAGYIKQHIRSANLAIARYRQACCNYAKAHALDGIICGHIHHPEQRYLNGIHYINDGDWVENCTALAEDEHGNLSLIHYLTTDSVQNTPANQVHSSKAA</sequence>
<keyword evidence="1" id="KW-1003">Cell membrane</keyword>
<organism evidence="7 8">
    <name type="scientific">Salinimonas profundi</name>
    <dbReference type="NCBI Taxonomy" id="2729140"/>
    <lineage>
        <taxon>Bacteria</taxon>
        <taxon>Pseudomonadati</taxon>
        <taxon>Pseudomonadota</taxon>
        <taxon>Gammaproteobacteria</taxon>
        <taxon>Alteromonadales</taxon>
        <taxon>Alteromonadaceae</taxon>
        <taxon>Alteromonas/Salinimonas group</taxon>
        <taxon>Salinimonas</taxon>
    </lineage>
</organism>
<dbReference type="Gene3D" id="3.60.21.10">
    <property type="match status" value="1"/>
</dbReference>
<keyword evidence="4" id="KW-0472">Membrane</keyword>
<comment type="caution">
    <text evidence="7">The sequence shown here is derived from an EMBL/GenBank/DDBJ whole genome shotgun (WGS) entry which is preliminary data.</text>
</comment>
<dbReference type="EMBL" id="JABBXD010000012">
    <property type="protein sequence ID" value="MBD3587286.1"/>
    <property type="molecule type" value="Genomic_DNA"/>
</dbReference>
<accession>A0ABR8LQD9</accession>
<reference evidence="7 8" key="1">
    <citation type="submission" date="2020-04" db="EMBL/GenBank/DDBJ databases">
        <title>Salinimonas sp. HHU 13199.</title>
        <authorList>
            <person name="Cui X."/>
            <person name="Zhang D."/>
        </authorList>
    </citation>
    <scope>NUCLEOTIDE SEQUENCE [LARGE SCALE GENOMIC DNA]</scope>
    <source>
        <strain evidence="7 8">HHU 13199</strain>
    </source>
</reference>
<evidence type="ECO:0000313" key="8">
    <source>
        <dbReference type="Proteomes" id="UP000624419"/>
    </source>
</evidence>
<dbReference type="SUPFAM" id="SSF56300">
    <property type="entry name" value="Metallo-dependent phosphatases"/>
    <property type="match status" value="1"/>
</dbReference>
<keyword evidence="2" id="KW-0997">Cell inner membrane</keyword>
<evidence type="ECO:0000256" key="5">
    <source>
        <dbReference type="ARBA" id="ARBA00023211"/>
    </source>
</evidence>
<dbReference type="InterPro" id="IPR029052">
    <property type="entry name" value="Metallo-depent_PP-like"/>
</dbReference>
<evidence type="ECO:0000259" key="6">
    <source>
        <dbReference type="Pfam" id="PF00149"/>
    </source>
</evidence>
<dbReference type="Pfam" id="PF00149">
    <property type="entry name" value="Metallophos"/>
    <property type="match status" value="1"/>
</dbReference>
<keyword evidence="5" id="KW-0464">Manganese</keyword>
<evidence type="ECO:0000256" key="3">
    <source>
        <dbReference type="ARBA" id="ARBA00022723"/>
    </source>
</evidence>
<dbReference type="PANTHER" id="PTHR34990:SF2">
    <property type="entry name" value="BLL8164 PROTEIN"/>
    <property type="match status" value="1"/>
</dbReference>
<name>A0ABR8LQD9_9ALTE</name>
<dbReference type="CDD" id="cd07398">
    <property type="entry name" value="MPP_YbbF-LpxH"/>
    <property type="match status" value="1"/>
</dbReference>
<dbReference type="RefSeq" id="WP_191026380.1">
    <property type="nucleotide sequence ID" value="NZ_JABBXD010000012.1"/>
</dbReference>
<dbReference type="Proteomes" id="UP000624419">
    <property type="component" value="Unassembled WGS sequence"/>
</dbReference>
<evidence type="ECO:0000313" key="7">
    <source>
        <dbReference type="EMBL" id="MBD3587286.1"/>
    </source>
</evidence>